<name>A0A8H3C4Z8_9AGAM</name>
<gene>
    <name evidence="2" type="ORF">RDB_LOCUS76035</name>
</gene>
<proteinExistence type="predicted"/>
<accession>A0A8H3C4Z8</accession>
<protein>
    <submittedName>
        <fullName evidence="2">Uncharacterized protein</fullName>
    </submittedName>
</protein>
<dbReference type="Proteomes" id="UP000663853">
    <property type="component" value="Unassembled WGS sequence"/>
</dbReference>
<organism evidence="2 3">
    <name type="scientific">Rhizoctonia solani</name>
    <dbReference type="NCBI Taxonomy" id="456999"/>
    <lineage>
        <taxon>Eukaryota</taxon>
        <taxon>Fungi</taxon>
        <taxon>Dikarya</taxon>
        <taxon>Basidiomycota</taxon>
        <taxon>Agaricomycotina</taxon>
        <taxon>Agaricomycetes</taxon>
        <taxon>Cantharellales</taxon>
        <taxon>Ceratobasidiaceae</taxon>
        <taxon>Rhizoctonia</taxon>
    </lineage>
</organism>
<feature type="region of interest" description="Disordered" evidence="1">
    <location>
        <begin position="1"/>
        <end position="29"/>
    </location>
</feature>
<evidence type="ECO:0000313" key="3">
    <source>
        <dbReference type="Proteomes" id="UP000663853"/>
    </source>
</evidence>
<dbReference type="AlphaFoldDB" id="A0A8H3C4Z8"/>
<evidence type="ECO:0000313" key="2">
    <source>
        <dbReference type="EMBL" id="CAE6472036.1"/>
    </source>
</evidence>
<reference evidence="2" key="1">
    <citation type="submission" date="2021-01" db="EMBL/GenBank/DDBJ databases">
        <authorList>
            <person name="Kaushik A."/>
        </authorList>
    </citation>
    <scope>NUCLEOTIDE SEQUENCE</scope>
    <source>
        <strain evidence="2">AG6-10EEA</strain>
    </source>
</reference>
<sequence length="275" mass="30544">MIVKSDSVLSQPTFEDYPPQSTSADQQIQRWGHLSSAEPVDFLAAPASEPTLQHGIAPFDGSELTLEQIAELIDWPMDPALTQAQPANDIPQAPSLPVAPLLQTPGIVSPQPVLAPQATLVPQSIPLPQPPQPVSQLVFQYAPPPQIPLGPSKAMEAAIEAKNKLMIFRLHQIHKPSMRNQPYLRPYSDLGLKRGQAEEYQAVVEGGVPLFVFETADWDTAMKLLTETAFHVFRREELEKAEREGRILPPMEPKLAFYVHFFPLTEEIDHCLSQL</sequence>
<comment type="caution">
    <text evidence="2">The sequence shown here is derived from an EMBL/GenBank/DDBJ whole genome shotgun (WGS) entry which is preliminary data.</text>
</comment>
<evidence type="ECO:0000256" key="1">
    <source>
        <dbReference type="SAM" id="MobiDB-lite"/>
    </source>
</evidence>
<feature type="compositionally biased region" description="Polar residues" evidence="1">
    <location>
        <begin position="7"/>
        <end position="29"/>
    </location>
</feature>
<dbReference type="EMBL" id="CAJMXA010001885">
    <property type="protein sequence ID" value="CAE6472036.1"/>
    <property type="molecule type" value="Genomic_DNA"/>
</dbReference>